<reference evidence="12" key="1">
    <citation type="journal article" date="2019" name="Int. J. Syst. Evol. Microbiol.">
        <title>The Global Catalogue of Microorganisms (GCM) 10K type strain sequencing project: providing services to taxonomists for standard genome sequencing and annotation.</title>
        <authorList>
            <consortium name="The Broad Institute Genomics Platform"/>
            <consortium name="The Broad Institute Genome Sequencing Center for Infectious Disease"/>
            <person name="Wu L."/>
            <person name="Ma J."/>
        </authorList>
    </citation>
    <scope>NUCLEOTIDE SEQUENCE [LARGE SCALE GENOMIC DNA]</scope>
    <source>
        <strain evidence="12">LMG 29247</strain>
    </source>
</reference>
<feature type="region of interest" description="Disordered" evidence="10">
    <location>
        <begin position="466"/>
        <end position="485"/>
    </location>
</feature>
<evidence type="ECO:0000313" key="12">
    <source>
        <dbReference type="Proteomes" id="UP001597304"/>
    </source>
</evidence>
<gene>
    <name evidence="11" type="ORF">ACFSF0_00175</name>
</gene>
<evidence type="ECO:0000256" key="7">
    <source>
        <dbReference type="ARBA" id="ARBA00023139"/>
    </source>
</evidence>
<evidence type="ECO:0000256" key="4">
    <source>
        <dbReference type="ARBA" id="ARBA00022692"/>
    </source>
</evidence>
<dbReference type="PROSITE" id="PS51257">
    <property type="entry name" value="PROKAR_LIPOPROTEIN"/>
    <property type="match status" value="1"/>
</dbReference>
<evidence type="ECO:0000256" key="3">
    <source>
        <dbReference type="ARBA" id="ARBA00022452"/>
    </source>
</evidence>
<protein>
    <submittedName>
        <fullName evidence="11">Efflux transporter outer membrane subunit</fullName>
    </submittedName>
</protein>
<dbReference type="Proteomes" id="UP001597304">
    <property type="component" value="Unassembled WGS sequence"/>
</dbReference>
<evidence type="ECO:0000313" key="11">
    <source>
        <dbReference type="EMBL" id="MFD1709013.1"/>
    </source>
</evidence>
<dbReference type="PANTHER" id="PTHR30203">
    <property type="entry name" value="OUTER MEMBRANE CATION EFFLUX PROTEIN"/>
    <property type="match status" value="1"/>
</dbReference>
<keyword evidence="5 9" id="KW-0732">Signal</keyword>
<evidence type="ECO:0000256" key="10">
    <source>
        <dbReference type="SAM" id="MobiDB-lite"/>
    </source>
</evidence>
<sequence length="485" mass="51881">MNSRPAMHLSTAAALAALLLAGCANMQGIDTTAQLRDASTLGLAAPVEALSPAPDWWTALGDPQLDRVVGEALAGNPNLRVAAARVTKARAAQAIAESAYAPQVNGAVDINRQSFSSNYIYPPPLGGSTQTLGNLQINGGWEIDFFGKHEGSLNSAIGQLHAAEAEADAARVLLATNVVRAYVKWAALNDQYTVAGRALSQRQEMLKLVEDRVRAGLDNQLQMRQNETGRADSRTQMSAYEQQQDAARNALAALLGQPYLDAAVQPPRLSQFKTLAVPQQMDANWLARRADIVAARWRVEAARGEVQVAKSQFYPNINLAAFIGFQSIGLGNLLKGDSFQWGVGPAIRLPIFEAGRLRANLSAKTADVDAAIETYNATVIDAMRDAADQSQAVRAVDRQRSEQAVALRSAEGAYDIALRRYKGGLGTYLDVLTAETAVLAQRRARVDLEARAFDAQIGLAQAMGGGWQPSPELTPPMAQTASAQP</sequence>
<keyword evidence="8 9" id="KW-0449">Lipoprotein</keyword>
<evidence type="ECO:0000256" key="8">
    <source>
        <dbReference type="ARBA" id="ARBA00023288"/>
    </source>
</evidence>
<comment type="similarity">
    <text evidence="2 9">Belongs to the outer membrane factor (OMF) (TC 1.B.17) family.</text>
</comment>
<keyword evidence="12" id="KW-1185">Reference proteome</keyword>
<accession>A0ABW4KP86</accession>
<organism evidence="11 12">
    <name type="scientific">Ottowia flava</name>
    <dbReference type="NCBI Taxonomy" id="2675430"/>
    <lineage>
        <taxon>Bacteria</taxon>
        <taxon>Pseudomonadati</taxon>
        <taxon>Pseudomonadota</taxon>
        <taxon>Betaproteobacteria</taxon>
        <taxon>Burkholderiales</taxon>
        <taxon>Comamonadaceae</taxon>
        <taxon>Ottowia</taxon>
    </lineage>
</organism>
<evidence type="ECO:0000256" key="2">
    <source>
        <dbReference type="ARBA" id="ARBA00007613"/>
    </source>
</evidence>
<evidence type="ECO:0000256" key="1">
    <source>
        <dbReference type="ARBA" id="ARBA00004370"/>
    </source>
</evidence>
<dbReference type="EMBL" id="JBHUEJ010000002">
    <property type="protein sequence ID" value="MFD1709013.1"/>
    <property type="molecule type" value="Genomic_DNA"/>
</dbReference>
<comment type="caution">
    <text evidence="11">The sequence shown here is derived from an EMBL/GenBank/DDBJ whole genome shotgun (WGS) entry which is preliminary data.</text>
</comment>
<dbReference type="RefSeq" id="WP_255507818.1">
    <property type="nucleotide sequence ID" value="NZ_JBHUEJ010000002.1"/>
</dbReference>
<dbReference type="Pfam" id="PF02321">
    <property type="entry name" value="OEP"/>
    <property type="match status" value="2"/>
</dbReference>
<comment type="subcellular location">
    <subcellularLocation>
        <location evidence="9">Cell membrane</location>
        <topology evidence="9">Lipid-anchor</topology>
    </subcellularLocation>
    <subcellularLocation>
        <location evidence="1">Membrane</location>
    </subcellularLocation>
</comment>
<dbReference type="InterPro" id="IPR010131">
    <property type="entry name" value="MdtP/NodT-like"/>
</dbReference>
<evidence type="ECO:0000256" key="5">
    <source>
        <dbReference type="ARBA" id="ARBA00022729"/>
    </source>
</evidence>
<proteinExistence type="inferred from homology"/>
<keyword evidence="7 9" id="KW-0564">Palmitate</keyword>
<evidence type="ECO:0000256" key="9">
    <source>
        <dbReference type="RuleBase" id="RU362097"/>
    </source>
</evidence>
<dbReference type="InterPro" id="IPR003423">
    <property type="entry name" value="OMP_efflux"/>
</dbReference>
<dbReference type="SUPFAM" id="SSF56954">
    <property type="entry name" value="Outer membrane efflux proteins (OEP)"/>
    <property type="match status" value="1"/>
</dbReference>
<name>A0ABW4KP86_9BURK</name>
<keyword evidence="6 9" id="KW-0472">Membrane</keyword>
<evidence type="ECO:0000256" key="6">
    <source>
        <dbReference type="ARBA" id="ARBA00023136"/>
    </source>
</evidence>
<feature type="chain" id="PRO_5045008222" evidence="9">
    <location>
        <begin position="27"/>
        <end position="485"/>
    </location>
</feature>
<dbReference type="PANTHER" id="PTHR30203:SF20">
    <property type="entry name" value="MULTIDRUG RESISTANCE OUTER MEMBRANE PROTEIN MDTP-RELATED"/>
    <property type="match status" value="1"/>
</dbReference>
<dbReference type="NCBIfam" id="TIGR01845">
    <property type="entry name" value="outer_NodT"/>
    <property type="match status" value="1"/>
</dbReference>
<keyword evidence="3 9" id="KW-1134">Transmembrane beta strand</keyword>
<dbReference type="Gene3D" id="1.20.1600.10">
    <property type="entry name" value="Outer membrane efflux proteins (OEP)"/>
    <property type="match status" value="1"/>
</dbReference>
<keyword evidence="4 9" id="KW-0812">Transmembrane</keyword>
<feature type="signal peptide" evidence="9">
    <location>
        <begin position="1"/>
        <end position="26"/>
    </location>
</feature>
<dbReference type="Gene3D" id="2.20.200.10">
    <property type="entry name" value="Outer membrane efflux proteins (OEP)"/>
    <property type="match status" value="1"/>
</dbReference>